<dbReference type="PROSITE" id="PS00801">
    <property type="entry name" value="TRANSKETOLASE_1"/>
    <property type="match status" value="1"/>
</dbReference>
<feature type="binding site" evidence="12">
    <location>
        <begin position="118"/>
        <end position="120"/>
    </location>
    <ligand>
        <name>thiamine diphosphate</name>
        <dbReference type="ChEBI" id="CHEBI:58937"/>
    </ligand>
</feature>
<feature type="binding site" evidence="13">
    <location>
        <position position="191"/>
    </location>
    <ligand>
        <name>Mg(2+)</name>
        <dbReference type="ChEBI" id="CHEBI:18420"/>
    </ligand>
</feature>
<feature type="binding site" evidence="12">
    <location>
        <position position="445"/>
    </location>
    <ligand>
        <name>thiamine diphosphate</name>
        <dbReference type="ChEBI" id="CHEBI:58937"/>
    </ligand>
</feature>
<dbReference type="Pfam" id="PF02779">
    <property type="entry name" value="Transket_pyr"/>
    <property type="match status" value="1"/>
</dbReference>
<dbReference type="InterPro" id="IPR049557">
    <property type="entry name" value="Transketolase_CS"/>
</dbReference>
<comment type="cofactor">
    <cofactor evidence="12">
        <name>thiamine diphosphate</name>
        <dbReference type="ChEBI" id="CHEBI:58937"/>
    </cofactor>
    <text evidence="12">Binds 1 thiamine pyrophosphate per subunit. During the reaction, the substrate forms a covalent intermediate with the cofactor.</text>
</comment>
<dbReference type="SUPFAM" id="SSF52922">
    <property type="entry name" value="TK C-terminal domain-like"/>
    <property type="match status" value="1"/>
</dbReference>
<feature type="binding site" evidence="13">
    <location>
        <position position="189"/>
    </location>
    <ligand>
        <name>Mg(2+)</name>
        <dbReference type="ChEBI" id="CHEBI:18420"/>
    </ligand>
</feature>
<feature type="binding site" evidence="11">
    <location>
        <position position="481"/>
    </location>
    <ligand>
        <name>substrate</name>
    </ligand>
</feature>
<dbReference type="SUPFAM" id="SSF52518">
    <property type="entry name" value="Thiamin diphosphate-binding fold (THDP-binding)"/>
    <property type="match status" value="2"/>
</dbReference>
<keyword evidence="8 12" id="KW-0786">Thiamine pyrophosphate</keyword>
<dbReference type="FunCoup" id="D8PWF8">
    <property type="interactions" value="392"/>
</dbReference>
<feature type="binding site" evidence="12">
    <location>
        <position position="265"/>
    </location>
    <ligand>
        <name>thiamine diphosphate</name>
        <dbReference type="ChEBI" id="CHEBI:58937"/>
    </ligand>
</feature>
<dbReference type="Pfam" id="PF22613">
    <property type="entry name" value="Transketolase_C_1"/>
    <property type="match status" value="1"/>
</dbReference>
<dbReference type="InterPro" id="IPR005474">
    <property type="entry name" value="Transketolase_N"/>
</dbReference>
<feature type="domain" description="Transketolase-like pyrimidine-binding" evidence="16">
    <location>
        <begin position="357"/>
        <end position="533"/>
    </location>
</feature>
<evidence type="ECO:0000256" key="12">
    <source>
        <dbReference type="PIRSR" id="PIRSR605478-3"/>
    </source>
</evidence>
<dbReference type="Proteomes" id="UP000007431">
    <property type="component" value="Unassembled WGS sequence"/>
</dbReference>
<evidence type="ECO:0000256" key="6">
    <source>
        <dbReference type="ARBA" id="ARBA00022723"/>
    </source>
</evidence>
<dbReference type="AlphaFoldDB" id="D8PWF8"/>
<dbReference type="HOGENOM" id="CLU_009227_0_0_1"/>
<evidence type="ECO:0000313" key="18">
    <source>
        <dbReference type="Proteomes" id="UP000007431"/>
    </source>
</evidence>
<dbReference type="OMA" id="ADYMRGS"/>
<evidence type="ECO:0000256" key="10">
    <source>
        <dbReference type="PIRSR" id="PIRSR605478-1"/>
    </source>
</evidence>
<evidence type="ECO:0000313" key="17">
    <source>
        <dbReference type="EMBL" id="EFJ00204.1"/>
    </source>
</evidence>
<dbReference type="PANTHER" id="PTHR43522">
    <property type="entry name" value="TRANSKETOLASE"/>
    <property type="match status" value="1"/>
</dbReference>
<comment type="similarity">
    <text evidence="2 15">Belongs to the transketolase family.</text>
</comment>
<dbReference type="GO" id="GO:0004802">
    <property type="term" value="F:transketolase activity"/>
    <property type="evidence" value="ECO:0007669"/>
    <property type="project" value="UniProtKB-EC"/>
</dbReference>
<dbReference type="InterPro" id="IPR029061">
    <property type="entry name" value="THDP-binding"/>
</dbReference>
<evidence type="ECO:0000256" key="14">
    <source>
        <dbReference type="PIRSR" id="PIRSR605478-5"/>
    </source>
</evidence>
<feature type="binding site" evidence="12">
    <location>
        <position position="189"/>
    </location>
    <ligand>
        <name>thiamine diphosphate</name>
        <dbReference type="ChEBI" id="CHEBI:58937"/>
    </ligand>
</feature>
<proteinExistence type="inferred from homology"/>
<keyword evidence="15" id="KW-0106">Calcium</keyword>
<dbReference type="InterPro" id="IPR005478">
    <property type="entry name" value="Transketolase_bac-like"/>
</dbReference>
<dbReference type="InterPro" id="IPR033247">
    <property type="entry name" value="Transketolase_fam"/>
</dbReference>
<feature type="binding site" evidence="11">
    <location>
        <position position="528"/>
    </location>
    <ligand>
        <name>substrate</name>
    </ligand>
</feature>
<reference evidence="17 18" key="1">
    <citation type="journal article" date="2010" name="Nat. Biotechnol.">
        <title>Genome sequence of the model mushroom Schizophyllum commune.</title>
        <authorList>
            <person name="Ohm R.A."/>
            <person name="de Jong J.F."/>
            <person name="Lugones L.G."/>
            <person name="Aerts A."/>
            <person name="Kothe E."/>
            <person name="Stajich J.E."/>
            <person name="de Vries R.P."/>
            <person name="Record E."/>
            <person name="Levasseur A."/>
            <person name="Baker S.E."/>
            <person name="Bartholomew K.A."/>
            <person name="Coutinho P.M."/>
            <person name="Erdmann S."/>
            <person name="Fowler T.J."/>
            <person name="Gathman A.C."/>
            <person name="Lombard V."/>
            <person name="Henrissat B."/>
            <person name="Knabe N."/>
            <person name="Kuees U."/>
            <person name="Lilly W.W."/>
            <person name="Lindquist E."/>
            <person name="Lucas S."/>
            <person name="Magnuson J.K."/>
            <person name="Piumi F."/>
            <person name="Raudaskoski M."/>
            <person name="Salamov A."/>
            <person name="Schmutz J."/>
            <person name="Schwarze F.W.M.R."/>
            <person name="vanKuyk P.A."/>
            <person name="Horton J.S."/>
            <person name="Grigoriev I.V."/>
            <person name="Woesten H.A.B."/>
        </authorList>
    </citation>
    <scope>NUCLEOTIDE SEQUENCE [LARGE SCALE GENOMIC DNA]</scope>
    <source>
        <strain evidence="18">H4-8 / FGSC 9210</strain>
    </source>
</reference>
<evidence type="ECO:0000259" key="16">
    <source>
        <dbReference type="SMART" id="SM00861"/>
    </source>
</evidence>
<evidence type="ECO:0000256" key="7">
    <source>
        <dbReference type="ARBA" id="ARBA00022842"/>
    </source>
</evidence>
<keyword evidence="7 13" id="KW-0460">Magnesium</keyword>
<dbReference type="NCBIfam" id="TIGR00232">
    <property type="entry name" value="tktlase_bact"/>
    <property type="match status" value="1"/>
</dbReference>
<evidence type="ECO:0000256" key="15">
    <source>
        <dbReference type="RuleBase" id="RU004996"/>
    </source>
</evidence>
<dbReference type="FunFam" id="3.40.50.970:FF:000003">
    <property type="entry name" value="Transketolase"/>
    <property type="match status" value="1"/>
</dbReference>
<evidence type="ECO:0000256" key="4">
    <source>
        <dbReference type="ARBA" id="ARBA00013152"/>
    </source>
</evidence>
<dbReference type="CDD" id="cd02012">
    <property type="entry name" value="TPP_TK"/>
    <property type="match status" value="1"/>
</dbReference>
<dbReference type="eggNOG" id="KOG0523">
    <property type="taxonomic scope" value="Eukaryota"/>
</dbReference>
<dbReference type="InterPro" id="IPR055152">
    <property type="entry name" value="Transketolase-like_C_2"/>
</dbReference>
<evidence type="ECO:0000256" key="11">
    <source>
        <dbReference type="PIRSR" id="PIRSR605478-2"/>
    </source>
</evidence>
<evidence type="ECO:0000256" key="9">
    <source>
        <dbReference type="ARBA" id="ARBA00049473"/>
    </source>
</evidence>
<feature type="binding site" evidence="13">
    <location>
        <position position="159"/>
    </location>
    <ligand>
        <name>Mg(2+)</name>
        <dbReference type="ChEBI" id="CHEBI:18420"/>
    </ligand>
</feature>
<dbReference type="VEuPathDB" id="FungiDB:SCHCODRAFT_02606611"/>
<dbReference type="EC" id="2.2.1.1" evidence="4 15"/>
<comment type="cofactor">
    <cofactor evidence="15">
        <name>Mg(2+)</name>
        <dbReference type="ChEBI" id="CHEBI:18420"/>
    </cofactor>
    <cofactor evidence="15">
        <name>Ca(2+)</name>
        <dbReference type="ChEBI" id="CHEBI:29108"/>
    </cofactor>
    <cofactor evidence="15">
        <name>Mn(2+)</name>
        <dbReference type="ChEBI" id="CHEBI:29035"/>
    </cofactor>
    <cofactor evidence="15">
        <name>Co(2+)</name>
        <dbReference type="ChEBI" id="CHEBI:48828"/>
    </cofactor>
    <text evidence="15">Binds 1 Mg(2+) ion per subunit. Can also utilize other divalent metal cations, such as Ca(2+), Mn(2+) and Co(2+).</text>
</comment>
<evidence type="ECO:0000256" key="3">
    <source>
        <dbReference type="ARBA" id="ARBA00011738"/>
    </source>
</evidence>
<feature type="site" description="Important for catalytic activity" evidence="14">
    <location>
        <position position="265"/>
    </location>
</feature>
<dbReference type="FunFam" id="3.40.50.920:FF:000003">
    <property type="entry name" value="Transketolase"/>
    <property type="match status" value="1"/>
</dbReference>
<dbReference type="InParanoid" id="D8PWF8"/>
<feature type="binding site" evidence="11">
    <location>
        <position position="469"/>
    </location>
    <ligand>
        <name>substrate</name>
    </ligand>
</feature>
<dbReference type="InterPro" id="IPR020826">
    <property type="entry name" value="Transketolase_BS"/>
</dbReference>
<accession>D8PWF8</accession>
<protein>
    <recommendedName>
        <fullName evidence="4 15">Transketolase</fullName>
        <ecNumber evidence="4 15">2.2.1.1</ecNumber>
    </recommendedName>
</protein>
<evidence type="ECO:0000256" key="13">
    <source>
        <dbReference type="PIRSR" id="PIRSR605478-4"/>
    </source>
</evidence>
<feature type="binding site" evidence="11">
    <location>
        <position position="477"/>
    </location>
    <ligand>
        <name>substrate</name>
    </ligand>
</feature>
<dbReference type="Pfam" id="PF00456">
    <property type="entry name" value="Transketolase_N"/>
    <property type="match status" value="1"/>
</dbReference>
<dbReference type="PROSITE" id="PS00802">
    <property type="entry name" value="TRANSKETOLASE_2"/>
    <property type="match status" value="1"/>
</dbReference>
<evidence type="ECO:0000256" key="8">
    <source>
        <dbReference type="ARBA" id="ARBA00023052"/>
    </source>
</evidence>
<dbReference type="Gene3D" id="3.40.50.920">
    <property type="match status" value="1"/>
</dbReference>
<evidence type="ECO:0000256" key="1">
    <source>
        <dbReference type="ARBA" id="ARBA00001941"/>
    </source>
</evidence>
<dbReference type="SMART" id="SM00861">
    <property type="entry name" value="Transket_pyr"/>
    <property type="match status" value="1"/>
</dbReference>
<gene>
    <name evidence="17" type="ORF">SCHCODRAFT_74447</name>
</gene>
<dbReference type="EMBL" id="GL377303">
    <property type="protein sequence ID" value="EFJ00204.1"/>
    <property type="molecule type" value="Genomic_DNA"/>
</dbReference>
<dbReference type="STRING" id="578458.D8PWF8"/>
<keyword evidence="5 15" id="KW-0808">Transferase</keyword>
<feature type="binding site" evidence="11">
    <location>
        <position position="360"/>
    </location>
    <ligand>
        <name>substrate</name>
    </ligand>
</feature>
<dbReference type="Gene3D" id="3.40.50.970">
    <property type="match status" value="2"/>
</dbReference>
<dbReference type="InterPro" id="IPR005475">
    <property type="entry name" value="Transketolase-like_Pyr-bd"/>
</dbReference>
<organism evidence="18">
    <name type="scientific">Schizophyllum commune (strain H4-8 / FGSC 9210)</name>
    <name type="common">Split gill fungus</name>
    <dbReference type="NCBI Taxonomy" id="578458"/>
    <lineage>
        <taxon>Eukaryota</taxon>
        <taxon>Fungi</taxon>
        <taxon>Dikarya</taxon>
        <taxon>Basidiomycota</taxon>
        <taxon>Agaricomycotina</taxon>
        <taxon>Agaricomycetes</taxon>
        <taxon>Agaricomycetidae</taxon>
        <taxon>Agaricales</taxon>
        <taxon>Schizophyllaceae</taxon>
        <taxon>Schizophyllum</taxon>
    </lineage>
</organism>
<dbReference type="GO" id="GO:0046872">
    <property type="term" value="F:metal ion binding"/>
    <property type="evidence" value="ECO:0007669"/>
    <property type="project" value="UniProtKB-KW"/>
</dbReference>
<feature type="site" description="Important for catalytic activity" evidence="14">
    <location>
        <position position="32"/>
    </location>
</feature>
<feature type="active site" description="Proton donor" evidence="10">
    <location>
        <position position="419"/>
    </location>
</feature>
<dbReference type="GO" id="GO:0005634">
    <property type="term" value="C:nucleus"/>
    <property type="evidence" value="ECO:0007669"/>
    <property type="project" value="TreeGrafter"/>
</dbReference>
<keyword evidence="18" id="KW-1185">Reference proteome</keyword>
<dbReference type="CDD" id="cd07033">
    <property type="entry name" value="TPP_PYR_DXS_TK_like"/>
    <property type="match status" value="1"/>
</dbReference>
<feature type="binding site" evidence="11">
    <location>
        <position position="387"/>
    </location>
    <ligand>
        <name>substrate</name>
    </ligand>
</feature>
<comment type="function">
    <text evidence="15">Catalyzes the transfer of a two-carbon ketol group from a ketose donor to an aldose acceptor, via a covalent intermediate with the cofactor thiamine pyrophosphate.</text>
</comment>
<comment type="cofactor">
    <cofactor evidence="1">
        <name>Co(2+)</name>
        <dbReference type="ChEBI" id="CHEBI:48828"/>
    </cofactor>
</comment>
<dbReference type="FunFam" id="3.40.50.970:FF:000004">
    <property type="entry name" value="Transketolase"/>
    <property type="match status" value="1"/>
</dbReference>
<evidence type="ECO:0000256" key="5">
    <source>
        <dbReference type="ARBA" id="ARBA00022679"/>
    </source>
</evidence>
<name>D8PWF8_SCHCM</name>
<feature type="binding site" evidence="12">
    <location>
        <position position="160"/>
    </location>
    <ligand>
        <name>thiamine diphosphate</name>
        <dbReference type="ChEBI" id="CHEBI:58937"/>
    </ligand>
</feature>
<feature type="binding site" evidence="11">
    <location>
        <position position="265"/>
    </location>
    <ligand>
        <name>substrate</name>
    </ligand>
</feature>
<keyword evidence="6 13" id="KW-0479">Metal-binding</keyword>
<feature type="binding site" evidence="11">
    <location>
        <position position="32"/>
    </location>
    <ligand>
        <name>substrate</name>
    </ligand>
</feature>
<sequence length="680" mass="72954">MAGFAPNPADNIAVATIRTLAADVVAKANSGHPGAPMGMAPAAHVLFTRFLNANPKDSKWFNRDRFVLSNGCALQYIMLHLMGYKLSMDDLKQFRQLDSLTPGHPEAGHTDGIEVTTGPLGQGISNAVGLAIAQAHLGAVYNKPGFELINNHTYAFTGDGCLMEGVASEACSLAGHLQLGNLIAIYDDNHITIDGDTNVAFTEDVQKRFEAYGWQVLHIDNGDSDLEGIYNAIAAAKAEKNKPTLIKMKTTIGFGSKQQGTHGVHGSPLKADDISALKTKFGFKPEQQFFVPDETYAAYAEVAKKGAELEAAWDKLLAAYGEKYPKEHAELTRRIAGKLPDGWEKALPSYTPSDPAQASRKLSEIVLSKLVPVLPELVGGSADLTGSNLTKVKGQTDFQPPSTNLGTYAGTYIRYGVREHGMGAIGNGLVAYGGIIPYVATFLNFVSYGVGALRLAALSHQQVIWVGTHDSIGLGEDGPTHQPVETAAHLRAIPNLAFWRPADGNETSAAYYKAITMSGTPSVLSLSRQNLPNLEGSTIERASKGGYVVHEVEGEDLTIVSSGSEVSIAIEAAGILKEQGIKARVVSLPCWLLFDQQPKEYRLSVLRSGAPILSLEALSTLGWQKYSHEQYGLPAWGASAPYQKVYEKFGITGKNIASVGKKIIDFYKGKEVVSPLDKAL</sequence>
<comment type="cofactor">
    <cofactor evidence="13">
        <name>Mg(2+)</name>
        <dbReference type="ChEBI" id="CHEBI:18420"/>
    </cofactor>
    <text evidence="13">Binds 1 Mg(2+) ion per subunit. Can also utilize other divalent metal cations, such as Ca(2+), Mn(2+) and Co(2+).</text>
</comment>
<dbReference type="PANTHER" id="PTHR43522:SF2">
    <property type="entry name" value="TRANSKETOLASE 1-RELATED"/>
    <property type="match status" value="1"/>
</dbReference>
<dbReference type="GO" id="GO:0005829">
    <property type="term" value="C:cytosol"/>
    <property type="evidence" value="ECO:0007669"/>
    <property type="project" value="TreeGrafter"/>
</dbReference>
<comment type="catalytic activity">
    <reaction evidence="9 15">
        <text>D-sedoheptulose 7-phosphate + D-glyceraldehyde 3-phosphate = aldehydo-D-ribose 5-phosphate + D-xylulose 5-phosphate</text>
        <dbReference type="Rhea" id="RHEA:10508"/>
        <dbReference type="ChEBI" id="CHEBI:57483"/>
        <dbReference type="ChEBI" id="CHEBI:57737"/>
        <dbReference type="ChEBI" id="CHEBI:58273"/>
        <dbReference type="ChEBI" id="CHEBI:59776"/>
        <dbReference type="EC" id="2.2.1.1"/>
    </reaction>
</comment>
<dbReference type="GO" id="GO:0006098">
    <property type="term" value="P:pentose-phosphate shunt"/>
    <property type="evidence" value="ECO:0007669"/>
    <property type="project" value="TreeGrafter"/>
</dbReference>
<dbReference type="InterPro" id="IPR009014">
    <property type="entry name" value="Transketo_C/PFOR_II"/>
</dbReference>
<comment type="subunit">
    <text evidence="3 15">Homodimer.</text>
</comment>
<evidence type="ECO:0000256" key="2">
    <source>
        <dbReference type="ARBA" id="ARBA00007131"/>
    </source>
</evidence>